<proteinExistence type="predicted"/>
<protein>
    <submittedName>
        <fullName evidence="1">NUDIX hydrolase</fullName>
    </submittedName>
</protein>
<evidence type="ECO:0000313" key="1">
    <source>
        <dbReference type="EMBL" id="QZE12956.1"/>
    </source>
</evidence>
<organism evidence="1 2">
    <name type="scientific">Halosquirtibacter laminarini</name>
    <dbReference type="NCBI Taxonomy" id="3374600"/>
    <lineage>
        <taxon>Bacteria</taxon>
        <taxon>Pseudomonadati</taxon>
        <taxon>Bacteroidota</taxon>
        <taxon>Bacteroidia</taxon>
        <taxon>Marinilabiliales</taxon>
        <taxon>Prolixibacteraceae</taxon>
        <taxon>Halosquirtibacter</taxon>
    </lineage>
</organism>
<sequence length="142" mass="16321">MSFVYKYPRPAITVDTIVIAPRNQEMLILLIKRKEYPFQGSWALPGGFINMDELLLDAAARELEEETGISGVKLSQFFTFDAILRDPRQRILSSVFHGELPEPVPVKGMDDALEAKWFPIISLPEMAFDHNEIIRKFVREKL</sequence>
<gene>
    <name evidence="1" type="ORF">K4L44_10180</name>
</gene>
<keyword evidence="1" id="KW-0378">Hydrolase</keyword>
<reference evidence="1" key="1">
    <citation type="submission" date="2021-08" db="EMBL/GenBank/DDBJ databases">
        <title>Novel anaerobic bacterium isolated from sea squirt in East Sea, Republic of Korea.</title>
        <authorList>
            <person name="Nguyen T.H."/>
            <person name="Li Z."/>
            <person name="Lee Y.-J."/>
            <person name="Ko J."/>
            <person name="Kim S.-G."/>
        </authorList>
    </citation>
    <scope>NUCLEOTIDE SEQUENCE</scope>
    <source>
        <strain evidence="1">KCTC 25031</strain>
    </source>
</reference>
<evidence type="ECO:0000313" key="2">
    <source>
        <dbReference type="Proteomes" id="UP000826212"/>
    </source>
</evidence>
<keyword evidence="2" id="KW-1185">Reference proteome</keyword>
<dbReference type="Proteomes" id="UP000826212">
    <property type="component" value="Chromosome"/>
</dbReference>
<accession>A0AC61NBT5</accession>
<name>A0AC61NBT5_9BACT</name>
<dbReference type="EMBL" id="CP081303">
    <property type="protein sequence ID" value="QZE12956.1"/>
    <property type="molecule type" value="Genomic_DNA"/>
</dbReference>